<organismHost>
    <name type="scientific">Ornithodoros moubata</name>
    <name type="common">Soft tick</name>
    <name type="synonym">Argasid tick</name>
    <dbReference type="NCBI Taxonomy" id="6938"/>
</organismHost>
<dbReference type="EMBL" id="LR722599">
    <property type="protein sequence ID" value="VVW94076.1"/>
    <property type="molecule type" value="Genomic_DNA"/>
</dbReference>
<dbReference type="EMBL" id="FR682468">
    <property type="protein sequence ID" value="CAD2068400.1"/>
    <property type="molecule type" value="Genomic_DNA"/>
</dbReference>
<organism evidence="4">
    <name type="scientific">African swine fever virus</name>
    <name type="common">ASFV</name>
    <dbReference type="NCBI Taxonomy" id="10497"/>
    <lineage>
        <taxon>Viruses</taxon>
        <taxon>Varidnaviria</taxon>
        <taxon>Bamfordvirae</taxon>
        <taxon>Nucleocytoviricota</taxon>
        <taxon>Pokkesviricetes</taxon>
        <taxon>Asfuvirales</taxon>
        <taxon>Asfarviridae</taxon>
        <taxon>Asfivirus</taxon>
        <taxon>Asfivirus haemorrhagiae</taxon>
    </lineage>
</organism>
<dbReference type="Proteomes" id="UP000325567">
    <property type="component" value="Segment"/>
</dbReference>
<accession>A0A485PQI3</accession>
<evidence type="ECO:0000313" key="3">
    <source>
        <dbReference type="EMBL" id="QGV56996.1"/>
    </source>
</evidence>
<dbReference type="EMBL" id="LR536725">
    <property type="protein sequence ID" value="VFV47972.1"/>
    <property type="molecule type" value="Genomic_DNA"/>
</dbReference>
<name>A0A485PQI3_ASF</name>
<organismHost>
    <name type="scientific">Potamochoerus larvatus</name>
    <name type="common">Bushpig</name>
    <dbReference type="NCBI Taxonomy" id="273792"/>
</organismHost>
<dbReference type="Proteomes" id="UP000515749">
    <property type="component" value="Chromosome"/>
</dbReference>
<organismHost>
    <name type="scientific">Phacochoerus africanus</name>
    <name type="common">Warthog</name>
    <dbReference type="NCBI Taxonomy" id="41426"/>
</organismHost>
<evidence type="ECO:0000313" key="8">
    <source>
        <dbReference type="Proteomes" id="UP000428265"/>
    </source>
</evidence>
<dbReference type="RefSeq" id="YP_009927162.1">
    <property type="nucleotide sequence ID" value="NC_044959.2"/>
</dbReference>
<reference evidence="1" key="4">
    <citation type="submission" date="2020-06" db="EMBL/GenBank/DDBJ databases">
        <authorList>
            <person name="Domelevo Entfellner J.-B."/>
        </authorList>
    </citation>
    <scope>NUCLEOTIDE SEQUENCE [LARGE SCALE GENOMIC DNA]</scope>
    <source>
        <strain evidence="1">Tanzania/Rukwa/2017/1</strain>
    </source>
</reference>
<proteinExistence type="predicted"/>
<dbReference type="Proteomes" id="UP000141072">
    <property type="component" value="Segment"/>
</dbReference>
<organismHost>
    <name type="scientific">Phacochoerus aethiopicus</name>
    <name type="common">Warthog</name>
    <dbReference type="NCBI Taxonomy" id="85517"/>
</organismHost>
<reference evidence="2 7" key="1">
    <citation type="journal article" date="2011" name="Emerg. Infect. Dis.">
        <title>Genomic analysis of highly virulent Georgia 2007/1 isolate of African swine fever virus.</title>
        <authorList>
            <person name="Chapman D.A."/>
            <person name="Darby A.C."/>
            <person name="Da Silva M."/>
            <person name="Upton C."/>
            <person name="Radford A.D."/>
            <person name="Dixon L.K."/>
        </authorList>
    </citation>
    <scope>NUCLEOTIDE SEQUENCE [LARGE SCALE GENOMIC DNA]</scope>
    <source>
        <strain evidence="2">ASFV Georgia 2007/1</strain>
    </source>
</reference>
<dbReference type="KEGG" id="vg:59227055"/>
<dbReference type="GeneID" id="59227055"/>
<evidence type="ECO:0000313" key="7">
    <source>
        <dbReference type="Proteomes" id="UP000141072"/>
    </source>
</evidence>
<protein>
    <submittedName>
        <fullName evidence="6">Hypthetical CDS protein</fullName>
    </submittedName>
    <submittedName>
        <fullName evidence="4">Hypthetical protein</fullName>
    </submittedName>
</protein>
<dbReference type="Proteomes" id="UP000327056">
    <property type="component" value="Segment"/>
</dbReference>
<reference evidence="3 8" key="2">
    <citation type="journal article" date="2019" name="Viruses">
        <title>A Simple Method for Sample Preparation to Facilitate Efficient Whole-Genome Sequencing of African Swine Fever Virus.</title>
        <authorList>
            <person name="Olasz F."/>
            <person name="Meszaros I."/>
            <person name="Marton S."/>
            <person name="Kajan G.L."/>
            <person name="Tamas V."/>
            <person name="Locsmandi G."/>
            <person name="Magyar T."/>
            <person name="Balint A."/>
            <person name="Banyai K."/>
            <person name="Zadori Z."/>
        </authorList>
    </citation>
    <scope>NUCLEOTIDE SEQUENCE [LARGE SCALE GENOMIC DNA]</scope>
    <source>
        <strain evidence="3 8">ASFV_HU_2018</strain>
    </source>
</reference>
<organismHost>
    <name type="scientific">Ornithodoros</name>
    <name type="common">relapsing fever ticks</name>
    <dbReference type="NCBI Taxonomy" id="6937"/>
</organismHost>
<dbReference type="Proteomes" id="UP000307568">
    <property type="component" value="Segment"/>
</dbReference>
<dbReference type="Proteomes" id="UP000428265">
    <property type="component" value="Segment"/>
</dbReference>
<evidence type="ECO:0000313" key="5">
    <source>
        <dbReference type="EMBL" id="VVW94076.1"/>
    </source>
</evidence>
<evidence type="ECO:0000313" key="1">
    <source>
        <dbReference type="EMBL" id="CAD0059489.1"/>
    </source>
</evidence>
<dbReference type="EMBL" id="LR722600">
    <property type="protein sequence ID" value="VVW94083.1"/>
    <property type="molecule type" value="Genomic_DNA"/>
</dbReference>
<organismHost>
    <name type="scientific">Sus scrofa</name>
    <name type="common">Pig</name>
    <dbReference type="NCBI Taxonomy" id="9823"/>
</organismHost>
<evidence type="ECO:0000313" key="6">
    <source>
        <dbReference type="EMBL" id="VVW94083.1"/>
    </source>
</evidence>
<sequence>MNDCLLSIYTYIIFFYEKNIKVVYKPLYTRNLDH</sequence>
<reference evidence="4" key="3">
    <citation type="submission" date="2019-03" db="EMBL/GenBank/DDBJ databases">
        <authorList>
            <consortium name="IVD NGS Lab"/>
        </authorList>
    </citation>
    <scope>NUCLEOTIDE SEQUENCE [LARGE SCALE GENOMIC DNA]</scope>
    <source>
        <strain evidence="4">ASFV Belgium 2018/1</strain>
        <strain evidence="6">ASFV CzechRepublic 2017/1</strain>
        <strain evidence="2">ASFV Georgia 2007/1</strain>
        <strain evidence="5">ASFV Moldova 2017/1</strain>
    </source>
</reference>
<dbReference type="EMBL" id="MN715134">
    <property type="protein sequence ID" value="QGV56996.1"/>
    <property type="molecule type" value="Genomic_DNA"/>
</dbReference>
<evidence type="ECO:0000313" key="4">
    <source>
        <dbReference type="EMBL" id="VFV47972.1"/>
    </source>
</evidence>
<evidence type="ECO:0000313" key="2">
    <source>
        <dbReference type="EMBL" id="CAD2068400.1"/>
    </source>
</evidence>
<gene>
    <name evidence="4" type="primary">hypthetical</name>
    <name evidence="1" type="synonym">hypothetical</name>
    <name evidence="6" type="synonym">hypthetical CDS</name>
</gene>
<dbReference type="EMBL" id="LR813622">
    <property type="protein sequence ID" value="CAD0059489.1"/>
    <property type="molecule type" value="Genomic_DNA"/>
</dbReference>